<dbReference type="InterPro" id="IPR000073">
    <property type="entry name" value="AB_hydrolase_1"/>
</dbReference>
<dbReference type="PANTHER" id="PTHR43798:SF33">
    <property type="entry name" value="HYDROLASE, PUTATIVE (AFU_ORTHOLOGUE AFUA_2G14860)-RELATED"/>
    <property type="match status" value="1"/>
</dbReference>
<sequence>MMKKKLFFGTVLVILLFLIGSYFYTNLTYMEKPLKAMRDAGFTEKQVTLKDGTVLNYGEGPDNGKPPLLLIHGQGMTWEDYAKSLPALSERYHVFAVDCHGHGESDWNPKKYSAKAMAADFAEFIETVIDDKVVLSGHSSGGMVAAWMAAHYPELVTGLVIEDSPFFATEPGRRETTYAWVYGFQQYEDFKHQDEIDNYFEYSLKNSYWKKVFGDFLWNRFSRDAVAYHKKHPNEPVHLFYLPPPINRIFESETYPHDRRFGEAFFDNSWFEDYEQSEVLEKIECPTVFVKAQTHYDGDLLLAALTDEDADRVVRLLQNGKLVKVDTPGHDIHYDKPDEFTNIMINFLEEVGDAISSSLL</sequence>
<dbReference type="InterPro" id="IPR029058">
    <property type="entry name" value="AB_hydrolase_fold"/>
</dbReference>
<dbReference type="Proteomes" id="UP000188603">
    <property type="component" value="Chromosome"/>
</dbReference>
<dbReference type="InterPro" id="IPR050266">
    <property type="entry name" value="AB_hydrolase_sf"/>
</dbReference>
<dbReference type="KEGG" id="ntr:B0W44_15385"/>
<keyword evidence="3" id="KW-1185">Reference proteome</keyword>
<name>A0A1U9KA40_9BACL</name>
<dbReference type="ESTHER" id="9bacl-a0a1u9ka40">
    <property type="family name" value="Zearalenone-hydrolase-fam2"/>
</dbReference>
<dbReference type="Gene3D" id="3.40.50.1820">
    <property type="entry name" value="alpha/beta hydrolase"/>
    <property type="match status" value="1"/>
</dbReference>
<accession>A0A1U9KA40</accession>
<dbReference type="GO" id="GO:0016787">
    <property type="term" value="F:hydrolase activity"/>
    <property type="evidence" value="ECO:0007669"/>
    <property type="project" value="UniProtKB-KW"/>
</dbReference>
<protein>
    <submittedName>
        <fullName evidence="2">Alpha/beta hydrolase</fullName>
    </submittedName>
</protein>
<dbReference type="PANTHER" id="PTHR43798">
    <property type="entry name" value="MONOACYLGLYCEROL LIPASE"/>
    <property type="match status" value="1"/>
</dbReference>
<dbReference type="RefSeq" id="WP_077720795.1">
    <property type="nucleotide sequence ID" value="NZ_CP019699.1"/>
</dbReference>
<dbReference type="SUPFAM" id="SSF53474">
    <property type="entry name" value="alpha/beta-Hydrolases"/>
    <property type="match status" value="1"/>
</dbReference>
<dbReference type="STRING" id="1471761.B0W44_15385"/>
<feature type="domain" description="AB hydrolase-1" evidence="1">
    <location>
        <begin position="66"/>
        <end position="187"/>
    </location>
</feature>
<dbReference type="AlphaFoldDB" id="A0A1U9KA40"/>
<evidence type="ECO:0000313" key="2">
    <source>
        <dbReference type="EMBL" id="AQS56925.1"/>
    </source>
</evidence>
<dbReference type="PRINTS" id="PR00111">
    <property type="entry name" value="ABHYDROLASE"/>
</dbReference>
<dbReference type="EMBL" id="CP019699">
    <property type="protein sequence ID" value="AQS56925.1"/>
    <property type="molecule type" value="Genomic_DNA"/>
</dbReference>
<reference evidence="2 3" key="1">
    <citation type="journal article" date="2015" name="Int. J. Syst. Evol. Microbiol.">
        <title>Novibacillus thermophilus gen. nov., sp. nov., a Gram-staining-negative and moderately thermophilic member of the family Thermoactinomycetaceae.</title>
        <authorList>
            <person name="Yang G."/>
            <person name="Chen J."/>
            <person name="Zhou S."/>
        </authorList>
    </citation>
    <scope>NUCLEOTIDE SEQUENCE [LARGE SCALE GENOMIC DNA]</scope>
    <source>
        <strain evidence="2 3">SG-1</strain>
    </source>
</reference>
<organism evidence="2 3">
    <name type="scientific">Novibacillus thermophilus</name>
    <dbReference type="NCBI Taxonomy" id="1471761"/>
    <lineage>
        <taxon>Bacteria</taxon>
        <taxon>Bacillati</taxon>
        <taxon>Bacillota</taxon>
        <taxon>Bacilli</taxon>
        <taxon>Bacillales</taxon>
        <taxon>Thermoactinomycetaceae</taxon>
        <taxon>Novibacillus</taxon>
    </lineage>
</organism>
<keyword evidence="2" id="KW-0378">Hydrolase</keyword>
<gene>
    <name evidence="2" type="ORF">B0W44_15385</name>
</gene>
<dbReference type="Pfam" id="PF00561">
    <property type="entry name" value="Abhydrolase_1"/>
    <property type="match status" value="1"/>
</dbReference>
<evidence type="ECO:0000259" key="1">
    <source>
        <dbReference type="Pfam" id="PF00561"/>
    </source>
</evidence>
<dbReference type="GO" id="GO:0016020">
    <property type="term" value="C:membrane"/>
    <property type="evidence" value="ECO:0007669"/>
    <property type="project" value="TreeGrafter"/>
</dbReference>
<evidence type="ECO:0000313" key="3">
    <source>
        <dbReference type="Proteomes" id="UP000188603"/>
    </source>
</evidence>
<proteinExistence type="predicted"/>